<dbReference type="Pfam" id="PF02826">
    <property type="entry name" value="2-Hacid_dh_C"/>
    <property type="match status" value="1"/>
</dbReference>
<comment type="caution">
    <text evidence="4">The sequence shown here is derived from an EMBL/GenBank/DDBJ whole genome shotgun (WGS) entry which is preliminary data.</text>
</comment>
<reference key="1">
    <citation type="submission" date="2017-08" db="EMBL/GenBank/DDBJ databases">
        <title>A dynamic microbial community with high functional redundancy inhabits the cold, oxic subseafloor aquifer.</title>
        <authorList>
            <person name="Tully B.J."/>
            <person name="Wheat C.G."/>
            <person name="Glazer B.T."/>
            <person name="Huber J.A."/>
        </authorList>
    </citation>
    <scope>NUCLEOTIDE SEQUENCE [LARGE SCALE GENOMIC DNA]</scope>
</reference>
<dbReference type="GO" id="GO:0016491">
    <property type="term" value="F:oxidoreductase activity"/>
    <property type="evidence" value="ECO:0007669"/>
    <property type="project" value="UniProtKB-KW"/>
</dbReference>
<organism evidence="4">
    <name type="scientific">OCS116 cluster bacterium</name>
    <dbReference type="NCBI Taxonomy" id="2030921"/>
    <lineage>
        <taxon>Bacteria</taxon>
        <taxon>Pseudomonadati</taxon>
        <taxon>Pseudomonadota</taxon>
        <taxon>Alphaproteobacteria</taxon>
        <taxon>OCS116 cluster</taxon>
    </lineage>
</organism>
<dbReference type="GO" id="GO:0051287">
    <property type="term" value="F:NAD binding"/>
    <property type="evidence" value="ECO:0007669"/>
    <property type="project" value="InterPro"/>
</dbReference>
<reference evidence="4" key="2">
    <citation type="journal article" date="2018" name="ISME J.">
        <title>A dynamic microbial community with high functional redundancy inhabits the cold, oxic subseafloor aquifer.</title>
        <authorList>
            <person name="Tully B.J."/>
            <person name="Wheat C.G."/>
            <person name="Glazer B.T."/>
            <person name="Huber J.A."/>
        </authorList>
    </citation>
    <scope>NUCLEOTIDE SEQUENCE</scope>
    <source>
        <strain evidence="4">NORP83</strain>
    </source>
</reference>
<evidence type="ECO:0000313" key="4">
    <source>
        <dbReference type="EMBL" id="PCI96912.1"/>
    </source>
</evidence>
<dbReference type="PANTHER" id="PTHR43333">
    <property type="entry name" value="2-HACID_DH_C DOMAIN-CONTAINING PROTEIN"/>
    <property type="match status" value="1"/>
</dbReference>
<dbReference type="InterPro" id="IPR036291">
    <property type="entry name" value="NAD(P)-bd_dom_sf"/>
</dbReference>
<keyword evidence="4" id="KW-0670">Pyruvate</keyword>
<evidence type="ECO:0000256" key="2">
    <source>
        <dbReference type="ARBA" id="ARBA00023027"/>
    </source>
</evidence>
<feature type="domain" description="D-isomer specific 2-hydroxyacid dehydrogenase NAD-binding" evidence="3">
    <location>
        <begin position="48"/>
        <end position="224"/>
    </location>
</feature>
<dbReference type="PANTHER" id="PTHR43333:SF1">
    <property type="entry name" value="D-ISOMER SPECIFIC 2-HYDROXYACID DEHYDROGENASE NAD-BINDING DOMAIN-CONTAINING PROTEIN"/>
    <property type="match status" value="1"/>
</dbReference>
<evidence type="ECO:0000259" key="3">
    <source>
        <dbReference type="Pfam" id="PF02826"/>
    </source>
</evidence>
<gene>
    <name evidence="4" type="ORF">COB13_16825</name>
</gene>
<dbReference type="SUPFAM" id="SSF51735">
    <property type="entry name" value="NAD(P)-binding Rossmann-fold domains"/>
    <property type="match status" value="1"/>
</dbReference>
<dbReference type="Gene3D" id="3.40.50.720">
    <property type="entry name" value="NAD(P)-binding Rossmann-like Domain"/>
    <property type="match status" value="2"/>
</dbReference>
<keyword evidence="1" id="KW-0560">Oxidoreductase</keyword>
<name>A0A2A4YQ36_9PROT</name>
<sequence>MPNVKAIFNLGAGVDHLLLDDSLPKNIPIVRVVDDNLTRRMGEYVLLQVLYHLREMPKLRVAQAAHKWLDQYDPDAANVSVGIMGLGEIGGHCAKLLQQMGFKTLGWSNSVKNIEGVKSYAGPDQLDEFLAKTEILINILPHTDATDKLVNYQLLQKLKSNGALQGASYIAAGRGKTHVEVDIIRALNDGCLKSASMDVFEQEPLAADSPLWDLPNLVITPHNAATSDRQTVSAQILVQIANHRKGGALQNRVDLTKGY</sequence>
<dbReference type="InterPro" id="IPR006140">
    <property type="entry name" value="D-isomer_DH_NAD-bd"/>
</dbReference>
<dbReference type="EMBL" id="NVUS01000036">
    <property type="protein sequence ID" value="PCI96912.1"/>
    <property type="molecule type" value="Genomic_DNA"/>
</dbReference>
<protein>
    <submittedName>
        <fullName evidence="4">Glyoxylate/hydroxypyruvate reductase A</fullName>
    </submittedName>
</protein>
<proteinExistence type="predicted"/>
<accession>A0A2A4YQ36</accession>
<evidence type="ECO:0000256" key="1">
    <source>
        <dbReference type="ARBA" id="ARBA00023002"/>
    </source>
</evidence>
<dbReference type="CDD" id="cd12164">
    <property type="entry name" value="GDH_like_2"/>
    <property type="match status" value="1"/>
</dbReference>
<keyword evidence="2" id="KW-0520">NAD</keyword>
<dbReference type="AlphaFoldDB" id="A0A2A4YQ36"/>